<organism evidence="3 4">
    <name type="scientific">Caenimonas koreensis DSM 17982</name>
    <dbReference type="NCBI Taxonomy" id="1121255"/>
    <lineage>
        <taxon>Bacteria</taxon>
        <taxon>Pseudomonadati</taxon>
        <taxon>Pseudomonadota</taxon>
        <taxon>Betaproteobacteria</taxon>
        <taxon>Burkholderiales</taxon>
        <taxon>Comamonadaceae</taxon>
        <taxon>Caenimonas</taxon>
    </lineage>
</organism>
<keyword evidence="3" id="KW-0808">Transferase</keyword>
<name>A0A844B6W6_9BURK</name>
<dbReference type="Proteomes" id="UP000487350">
    <property type="component" value="Unassembled WGS sequence"/>
</dbReference>
<sequence>MPASPNADGPIAVVIPCYKVRKHVLGVIEAIPPEVAQVWVVDDACPENTGDYVQAQCRDPRVQVVRLPVNGGVGAAVMAGYRAALAAGAAIMVKIDGDGQMPPSRIPQFITPIQQGLADYTKGNRFFDPESLSEMPGVRLFGNLMLSFLTKLSSGYWHVVDPTNGYTAIDARLVARLRMDKIATRYFFESDLLFRLGTLRAVVLDVPMRAEYPHEESSLSIKRVIGPFLLGNLRNLAKRVIYMYYLRDFSLGSLLLPMGLVLTAFGLLFGSFKWTHLMTLGTTASAGTVMLAALPLILGIQMLLTFIQFDVQNVPRTPVGPLLGAIDDAAWREQTGA</sequence>
<keyword evidence="1" id="KW-0812">Transmembrane</keyword>
<comment type="caution">
    <text evidence="3">The sequence shown here is derived from an EMBL/GenBank/DDBJ whole genome shotgun (WGS) entry which is preliminary data.</text>
</comment>
<feature type="transmembrane region" description="Helical" evidence="1">
    <location>
        <begin position="284"/>
        <end position="307"/>
    </location>
</feature>
<evidence type="ECO:0000313" key="4">
    <source>
        <dbReference type="Proteomes" id="UP000487350"/>
    </source>
</evidence>
<dbReference type="OrthoDB" id="9808633at2"/>
<feature type="transmembrane region" description="Helical" evidence="1">
    <location>
        <begin position="249"/>
        <end position="272"/>
    </location>
</feature>
<keyword evidence="1" id="KW-1133">Transmembrane helix</keyword>
<dbReference type="InterPro" id="IPR001173">
    <property type="entry name" value="Glyco_trans_2-like"/>
</dbReference>
<dbReference type="InterPro" id="IPR029044">
    <property type="entry name" value="Nucleotide-diphossugar_trans"/>
</dbReference>
<accession>A0A844B6W6</accession>
<protein>
    <submittedName>
        <fullName evidence="3">Glycosyltransferase</fullName>
    </submittedName>
</protein>
<dbReference type="InterPro" id="IPR050256">
    <property type="entry name" value="Glycosyltransferase_2"/>
</dbReference>
<keyword evidence="1" id="KW-0472">Membrane</keyword>
<dbReference type="EMBL" id="WJBU01000006">
    <property type="protein sequence ID" value="MRD47257.1"/>
    <property type="molecule type" value="Genomic_DNA"/>
</dbReference>
<dbReference type="PANTHER" id="PTHR48090:SF6">
    <property type="entry name" value="SLR5056 PROTEIN"/>
    <property type="match status" value="1"/>
</dbReference>
<dbReference type="RefSeq" id="WP_153584573.1">
    <property type="nucleotide sequence ID" value="NZ_WJBU01000006.1"/>
</dbReference>
<dbReference type="Pfam" id="PF00535">
    <property type="entry name" value="Glycos_transf_2"/>
    <property type="match status" value="1"/>
</dbReference>
<keyword evidence="4" id="KW-1185">Reference proteome</keyword>
<evidence type="ECO:0000313" key="3">
    <source>
        <dbReference type="EMBL" id="MRD47257.1"/>
    </source>
</evidence>
<dbReference type="AlphaFoldDB" id="A0A844B6W6"/>
<evidence type="ECO:0000256" key="1">
    <source>
        <dbReference type="SAM" id="Phobius"/>
    </source>
</evidence>
<proteinExistence type="predicted"/>
<feature type="domain" description="Glycosyltransferase 2-like" evidence="2">
    <location>
        <begin position="13"/>
        <end position="174"/>
    </location>
</feature>
<dbReference type="GO" id="GO:0016740">
    <property type="term" value="F:transferase activity"/>
    <property type="evidence" value="ECO:0007669"/>
    <property type="project" value="UniProtKB-KW"/>
</dbReference>
<dbReference type="PANTHER" id="PTHR48090">
    <property type="entry name" value="UNDECAPRENYL-PHOSPHATE 4-DEOXY-4-FORMAMIDO-L-ARABINOSE TRANSFERASE-RELATED"/>
    <property type="match status" value="1"/>
</dbReference>
<reference evidence="3 4" key="1">
    <citation type="submission" date="2019-11" db="EMBL/GenBank/DDBJ databases">
        <title>Caenimonas koreensis gen. nov., sp. nov., isolated from activated sludge.</title>
        <authorList>
            <person name="Seung H.R."/>
        </authorList>
    </citation>
    <scope>NUCLEOTIDE SEQUENCE [LARGE SCALE GENOMIC DNA]</scope>
    <source>
        <strain evidence="3 4">EMB320</strain>
    </source>
</reference>
<evidence type="ECO:0000259" key="2">
    <source>
        <dbReference type="Pfam" id="PF00535"/>
    </source>
</evidence>
<dbReference type="SUPFAM" id="SSF53448">
    <property type="entry name" value="Nucleotide-diphospho-sugar transferases"/>
    <property type="match status" value="1"/>
</dbReference>
<dbReference type="Gene3D" id="3.90.550.10">
    <property type="entry name" value="Spore Coat Polysaccharide Biosynthesis Protein SpsA, Chain A"/>
    <property type="match status" value="1"/>
</dbReference>
<gene>
    <name evidence="3" type="ORF">GHT07_08195</name>
</gene>
<dbReference type="CDD" id="cd04179">
    <property type="entry name" value="DPM_DPG-synthase_like"/>
    <property type="match status" value="1"/>
</dbReference>